<dbReference type="Proteomes" id="UP000828390">
    <property type="component" value="Unassembled WGS sequence"/>
</dbReference>
<organism evidence="1 2">
    <name type="scientific">Dreissena polymorpha</name>
    <name type="common">Zebra mussel</name>
    <name type="synonym">Mytilus polymorpha</name>
    <dbReference type="NCBI Taxonomy" id="45954"/>
    <lineage>
        <taxon>Eukaryota</taxon>
        <taxon>Metazoa</taxon>
        <taxon>Spiralia</taxon>
        <taxon>Lophotrochozoa</taxon>
        <taxon>Mollusca</taxon>
        <taxon>Bivalvia</taxon>
        <taxon>Autobranchia</taxon>
        <taxon>Heteroconchia</taxon>
        <taxon>Euheterodonta</taxon>
        <taxon>Imparidentia</taxon>
        <taxon>Neoheterodontei</taxon>
        <taxon>Myida</taxon>
        <taxon>Dreissenoidea</taxon>
        <taxon>Dreissenidae</taxon>
        <taxon>Dreissena</taxon>
    </lineage>
</organism>
<dbReference type="AlphaFoldDB" id="A0A9D4GVB6"/>
<sequence length="79" mass="9014">MKSLLEIHQPSMVPLLECFKQIGAPEIIIYDNACNLHQYALNRDPVFISHTRMVVDGLHWDNHTGKPCFSSKICLYSAL</sequence>
<evidence type="ECO:0000313" key="1">
    <source>
        <dbReference type="EMBL" id="KAH3822210.1"/>
    </source>
</evidence>
<dbReference type="PANTHER" id="PTHR34305">
    <property type="entry name" value="EXPRESSED PROTEIN"/>
    <property type="match status" value="1"/>
</dbReference>
<comment type="caution">
    <text evidence="1">The sequence shown here is derived from an EMBL/GenBank/DDBJ whole genome shotgun (WGS) entry which is preliminary data.</text>
</comment>
<name>A0A9D4GVB6_DREPO</name>
<keyword evidence="2" id="KW-1185">Reference proteome</keyword>
<gene>
    <name evidence="1" type="ORF">DPMN_123984</name>
</gene>
<protein>
    <submittedName>
        <fullName evidence="1">Uncharacterized protein</fullName>
    </submittedName>
</protein>
<reference evidence="1" key="1">
    <citation type="journal article" date="2019" name="bioRxiv">
        <title>The Genome of the Zebra Mussel, Dreissena polymorpha: A Resource for Invasive Species Research.</title>
        <authorList>
            <person name="McCartney M.A."/>
            <person name="Auch B."/>
            <person name="Kono T."/>
            <person name="Mallez S."/>
            <person name="Zhang Y."/>
            <person name="Obille A."/>
            <person name="Becker A."/>
            <person name="Abrahante J.E."/>
            <person name="Garbe J."/>
            <person name="Badalamenti J.P."/>
            <person name="Herman A."/>
            <person name="Mangelson H."/>
            <person name="Liachko I."/>
            <person name="Sullivan S."/>
            <person name="Sone E.D."/>
            <person name="Koren S."/>
            <person name="Silverstein K.A.T."/>
            <person name="Beckman K.B."/>
            <person name="Gohl D.M."/>
        </authorList>
    </citation>
    <scope>NUCLEOTIDE SEQUENCE</scope>
    <source>
        <strain evidence="1">Duluth1</strain>
        <tissue evidence="1">Whole animal</tissue>
    </source>
</reference>
<accession>A0A9D4GVB6</accession>
<evidence type="ECO:0000313" key="2">
    <source>
        <dbReference type="Proteomes" id="UP000828390"/>
    </source>
</evidence>
<proteinExistence type="predicted"/>
<dbReference type="PANTHER" id="PTHR34305:SF1">
    <property type="entry name" value="SWIM-TYPE DOMAIN-CONTAINING PROTEIN"/>
    <property type="match status" value="1"/>
</dbReference>
<reference evidence="1" key="2">
    <citation type="submission" date="2020-11" db="EMBL/GenBank/DDBJ databases">
        <authorList>
            <person name="McCartney M.A."/>
            <person name="Auch B."/>
            <person name="Kono T."/>
            <person name="Mallez S."/>
            <person name="Becker A."/>
            <person name="Gohl D.M."/>
            <person name="Silverstein K.A.T."/>
            <person name="Koren S."/>
            <person name="Bechman K.B."/>
            <person name="Herman A."/>
            <person name="Abrahante J.E."/>
            <person name="Garbe J."/>
        </authorList>
    </citation>
    <scope>NUCLEOTIDE SEQUENCE</scope>
    <source>
        <strain evidence="1">Duluth1</strain>
        <tissue evidence="1">Whole animal</tissue>
    </source>
</reference>
<dbReference type="EMBL" id="JAIWYP010000005">
    <property type="protein sequence ID" value="KAH3822210.1"/>
    <property type="molecule type" value="Genomic_DNA"/>
</dbReference>